<dbReference type="PANTHER" id="PTHR12911">
    <property type="entry name" value="SAD1/UNC-84-LIKE PROTEIN-RELATED"/>
    <property type="match status" value="1"/>
</dbReference>
<organism evidence="6 7">
    <name type="scientific">Glossina fuscipes</name>
    <dbReference type="NCBI Taxonomy" id="7396"/>
    <lineage>
        <taxon>Eukaryota</taxon>
        <taxon>Metazoa</taxon>
        <taxon>Ecdysozoa</taxon>
        <taxon>Arthropoda</taxon>
        <taxon>Hexapoda</taxon>
        <taxon>Insecta</taxon>
        <taxon>Pterygota</taxon>
        <taxon>Neoptera</taxon>
        <taxon>Endopterygota</taxon>
        <taxon>Diptera</taxon>
        <taxon>Brachycera</taxon>
        <taxon>Muscomorpha</taxon>
        <taxon>Hippoboscoidea</taxon>
        <taxon>Glossinidae</taxon>
        <taxon>Glossina</taxon>
    </lineage>
</organism>
<keyword evidence="6" id="KW-1185">Reference proteome</keyword>
<dbReference type="PROSITE" id="PS51469">
    <property type="entry name" value="SUN"/>
    <property type="match status" value="1"/>
</dbReference>
<evidence type="ECO:0000256" key="2">
    <source>
        <dbReference type="ARBA" id="ARBA00022692"/>
    </source>
</evidence>
<evidence type="ECO:0000256" key="3">
    <source>
        <dbReference type="ARBA" id="ARBA00022989"/>
    </source>
</evidence>
<evidence type="ECO:0000259" key="5">
    <source>
        <dbReference type="PROSITE" id="PS51469"/>
    </source>
</evidence>
<comment type="subcellular location">
    <subcellularLocation>
        <location evidence="1">Membrane</location>
    </subcellularLocation>
</comment>
<dbReference type="AlphaFoldDB" id="A0A9C6DQZ2"/>
<dbReference type="InterPro" id="IPR012919">
    <property type="entry name" value="SUN_dom"/>
</dbReference>
<dbReference type="GO" id="GO:0043495">
    <property type="term" value="F:protein-membrane adaptor activity"/>
    <property type="evidence" value="ECO:0007669"/>
    <property type="project" value="TreeGrafter"/>
</dbReference>
<dbReference type="Gene3D" id="2.60.120.260">
    <property type="entry name" value="Galactose-binding domain-like"/>
    <property type="match status" value="1"/>
</dbReference>
<dbReference type="RefSeq" id="XP_037899957.1">
    <property type="nucleotide sequence ID" value="XM_038044029.1"/>
</dbReference>
<dbReference type="GO" id="GO:0034993">
    <property type="term" value="C:meiotic nuclear membrane microtubule tethering complex"/>
    <property type="evidence" value="ECO:0007669"/>
    <property type="project" value="TreeGrafter"/>
</dbReference>
<evidence type="ECO:0000256" key="1">
    <source>
        <dbReference type="ARBA" id="ARBA00004370"/>
    </source>
</evidence>
<evidence type="ECO:0000313" key="6">
    <source>
        <dbReference type="Proteomes" id="UP000092443"/>
    </source>
</evidence>
<evidence type="ECO:0000313" key="8">
    <source>
        <dbReference type="RefSeq" id="XP_037899957.1"/>
    </source>
</evidence>
<dbReference type="GeneID" id="119644470"/>
<dbReference type="KEGG" id="gfs:119644470"/>
<dbReference type="KEGG" id="gfs:119644471"/>
<name>A0A9C6DQZ2_9MUSC</name>
<evidence type="ECO:0000313" key="7">
    <source>
        <dbReference type="RefSeq" id="XP_037899956.1"/>
    </source>
</evidence>
<keyword evidence="2" id="KW-0812">Transmembrane</keyword>
<keyword evidence="3" id="KW-1133">Transmembrane helix</keyword>
<dbReference type="Pfam" id="PF07738">
    <property type="entry name" value="Sad1_UNC"/>
    <property type="match status" value="1"/>
</dbReference>
<dbReference type="PANTHER" id="PTHR12911:SF8">
    <property type="entry name" value="KLAROID PROTEIN-RELATED"/>
    <property type="match status" value="1"/>
</dbReference>
<reference evidence="7 8" key="1">
    <citation type="submission" date="2025-04" db="UniProtKB">
        <authorList>
            <consortium name="RefSeq"/>
        </authorList>
    </citation>
    <scope>IDENTIFICATION</scope>
    <source>
        <tissue evidence="7 8">Whole body pupa</tissue>
    </source>
</reference>
<protein>
    <submittedName>
        <fullName evidence="7 8">SUN domain-containing protein 2-like</fullName>
    </submittedName>
</protein>
<sequence>MAQVVSAKPGTQTESRFLSEIIENAVKKCVTSVWDDLYAIKKAMKAQQYPFIALSKSLSRIEERVNYASEDLGAKVISIEGQPVCPPNFLKRLLGMEFETNPPVQMLKTDMEAGNCFAFRNDSAIVTIKLSEPVLIDQIGLEHISKKHTPGEDSTAAPKDFAVFAISENRDELLGKFRYGNDQNKLRQTFAIIQPIKKYDLLRFHFNSNHGHPRYTCVYRIFVHGRM</sequence>
<dbReference type="InterPro" id="IPR045119">
    <property type="entry name" value="SUN1-5"/>
</dbReference>
<dbReference type="Proteomes" id="UP000092443">
    <property type="component" value="Unplaced"/>
</dbReference>
<feature type="domain" description="SUN" evidence="5">
    <location>
        <begin position="57"/>
        <end position="227"/>
    </location>
</feature>
<accession>A0A9C6DQZ2</accession>
<dbReference type="RefSeq" id="XP_037899956.1">
    <property type="nucleotide sequence ID" value="XM_038044028.1"/>
</dbReference>
<keyword evidence="4" id="KW-0472">Membrane</keyword>
<gene>
    <name evidence="7" type="primary">LOC119644470</name>
    <name evidence="8" type="synonym">LOC119644471</name>
</gene>
<evidence type="ECO:0000256" key="4">
    <source>
        <dbReference type="ARBA" id="ARBA00023136"/>
    </source>
</evidence>
<proteinExistence type="predicted"/>